<gene>
    <name evidence="1" type="ORF">RhiirA1_477444</name>
</gene>
<comment type="caution">
    <text evidence="1">The sequence shown here is derived from an EMBL/GenBank/DDBJ whole genome shotgun (WGS) entry which is preliminary data.</text>
</comment>
<dbReference type="Proteomes" id="UP000232688">
    <property type="component" value="Unassembled WGS sequence"/>
</dbReference>
<dbReference type="PANTHER" id="PTHR31511:SF12">
    <property type="entry name" value="RHO TERMINATION FACTOR N-TERMINAL DOMAIN-CONTAINING PROTEIN"/>
    <property type="match status" value="1"/>
</dbReference>
<dbReference type="GO" id="GO:0000166">
    <property type="term" value="F:nucleotide binding"/>
    <property type="evidence" value="ECO:0007669"/>
    <property type="project" value="InterPro"/>
</dbReference>
<name>A0A2N0QTI7_9GLOM</name>
<dbReference type="VEuPathDB" id="FungiDB:RhiirFUN_022199"/>
<evidence type="ECO:0008006" key="3">
    <source>
        <dbReference type="Google" id="ProtNLM"/>
    </source>
</evidence>
<evidence type="ECO:0000313" key="2">
    <source>
        <dbReference type="Proteomes" id="UP000232688"/>
    </source>
</evidence>
<proteinExistence type="predicted"/>
<evidence type="ECO:0000313" key="1">
    <source>
        <dbReference type="EMBL" id="PKC54371.1"/>
    </source>
</evidence>
<dbReference type="PANTHER" id="PTHR31511">
    <property type="entry name" value="PROTEIN CBG23764"/>
    <property type="match status" value="1"/>
</dbReference>
<reference evidence="1 2" key="1">
    <citation type="submission" date="2017-10" db="EMBL/GenBank/DDBJ databases">
        <title>Extensive intraspecific genome diversity in a model arbuscular mycorrhizal fungus.</title>
        <authorList>
            <person name="Chen E.C.H."/>
            <person name="Morin E."/>
            <person name="Baudet D."/>
            <person name="Noel J."/>
            <person name="Ndikumana S."/>
            <person name="Charron P."/>
            <person name="St-Onge C."/>
            <person name="Giorgi J."/>
            <person name="Grigoriev I.V."/>
            <person name="Roux C."/>
            <person name="Martin F.M."/>
            <person name="Corradi N."/>
        </authorList>
    </citation>
    <scope>NUCLEOTIDE SEQUENCE [LARGE SCALE GENOMIC DNA]</scope>
    <source>
        <strain evidence="1 2">A1</strain>
    </source>
</reference>
<dbReference type="PROSITE" id="PS00116">
    <property type="entry name" value="DNA_POLYMERASE_B"/>
    <property type="match status" value="1"/>
</dbReference>
<dbReference type="InterPro" id="IPR043502">
    <property type="entry name" value="DNA/RNA_pol_sf"/>
</dbReference>
<organism evidence="1 2">
    <name type="scientific">Rhizophagus irregularis</name>
    <dbReference type="NCBI Taxonomy" id="588596"/>
    <lineage>
        <taxon>Eukaryota</taxon>
        <taxon>Fungi</taxon>
        <taxon>Fungi incertae sedis</taxon>
        <taxon>Mucoromycota</taxon>
        <taxon>Glomeromycotina</taxon>
        <taxon>Glomeromycetes</taxon>
        <taxon>Glomerales</taxon>
        <taxon>Glomeraceae</taxon>
        <taxon>Rhizophagus</taxon>
    </lineage>
</organism>
<dbReference type="AlphaFoldDB" id="A0A2N0QTI7"/>
<reference evidence="1 2" key="2">
    <citation type="submission" date="2017-10" db="EMBL/GenBank/DDBJ databases">
        <title>Genome analyses suggest a sexual origin of heterokaryosis in a supposedly ancient asexual fungus.</title>
        <authorList>
            <person name="Corradi N."/>
            <person name="Sedzielewska K."/>
            <person name="Noel J."/>
            <person name="Charron P."/>
            <person name="Farinelli L."/>
            <person name="Marton T."/>
            <person name="Kruger M."/>
            <person name="Pelin A."/>
            <person name="Brachmann A."/>
            <person name="Corradi N."/>
        </authorList>
    </citation>
    <scope>NUCLEOTIDE SEQUENCE [LARGE SCALE GENOMIC DNA]</scope>
    <source>
        <strain evidence="1 2">A1</strain>
    </source>
</reference>
<sequence length="193" mass="22867">MYDFWYNHIKRKYGNRAKLCYTDTDSFIIEIETENVYDDMVEDADLYDFSGYLEDHPLLKKLPPDQWITKPDGNRSKSYAIETENMTKNIQKAKGLKKSLVNKELTIDIYERCILEGVEDKPQTANFLRCERFVPYIIRQTKRSIHPLDSKRWLLIDRITTWAFGDCRIPIYIQALEKYGNDIPRKILASLDL</sequence>
<dbReference type="GO" id="GO:0003676">
    <property type="term" value="F:nucleic acid binding"/>
    <property type="evidence" value="ECO:0007669"/>
    <property type="project" value="InterPro"/>
</dbReference>
<dbReference type="InterPro" id="IPR017964">
    <property type="entry name" value="DNA-dir_DNA_pol_B_CS"/>
</dbReference>
<dbReference type="VEuPathDB" id="FungiDB:RhiirA1_477444"/>
<accession>A0A2N0QTI7</accession>
<protein>
    <recommendedName>
        <fullName evidence="3">DNA-directed DNA polymerase</fullName>
    </recommendedName>
</protein>
<dbReference type="SUPFAM" id="SSF56672">
    <property type="entry name" value="DNA/RNA polymerases"/>
    <property type="match status" value="1"/>
</dbReference>
<dbReference type="EMBL" id="LLXH01003316">
    <property type="protein sequence ID" value="PKC54371.1"/>
    <property type="molecule type" value="Genomic_DNA"/>
</dbReference>